<dbReference type="Gene3D" id="3.30.390.110">
    <property type="match status" value="1"/>
</dbReference>
<dbReference type="STRING" id="1890364.A0A2P6N4T1"/>
<dbReference type="Proteomes" id="UP000241769">
    <property type="component" value="Unassembled WGS sequence"/>
</dbReference>
<dbReference type="PIRSF" id="PIRSF003352">
    <property type="entry name" value="MAK16"/>
    <property type="match status" value="1"/>
</dbReference>
<evidence type="ECO:0000256" key="5">
    <source>
        <dbReference type="SAM" id="MobiDB-lite"/>
    </source>
</evidence>
<dbReference type="InterPro" id="IPR029004">
    <property type="entry name" value="Ribosomal_eL28/Mak16"/>
</dbReference>
<evidence type="ECO:0000256" key="1">
    <source>
        <dbReference type="ARBA" id="ARBA00004123"/>
    </source>
</evidence>
<dbReference type="AlphaFoldDB" id="A0A2P6N4T1"/>
<reference evidence="7 8" key="1">
    <citation type="journal article" date="2018" name="Genome Biol. Evol.">
        <title>Multiple Roots of Fruiting Body Formation in Amoebozoa.</title>
        <authorList>
            <person name="Hillmann F."/>
            <person name="Forbes G."/>
            <person name="Novohradska S."/>
            <person name="Ferling I."/>
            <person name="Riege K."/>
            <person name="Groth M."/>
            <person name="Westermann M."/>
            <person name="Marz M."/>
            <person name="Spaller T."/>
            <person name="Winckler T."/>
            <person name="Schaap P."/>
            <person name="Glockner G."/>
        </authorList>
    </citation>
    <scope>NUCLEOTIDE SEQUENCE [LARGE SCALE GENOMIC DNA]</scope>
    <source>
        <strain evidence="7 8">Jena</strain>
    </source>
</reference>
<dbReference type="GO" id="GO:0005730">
    <property type="term" value="C:nucleolus"/>
    <property type="evidence" value="ECO:0007669"/>
    <property type="project" value="UniProtKB-UniRule"/>
</dbReference>
<dbReference type="PANTHER" id="PTHR23405:SF4">
    <property type="entry name" value="PROTEIN MAK16 HOMOLOG"/>
    <property type="match status" value="1"/>
</dbReference>
<comment type="caution">
    <text evidence="7">The sequence shown here is derived from an EMBL/GenBank/DDBJ whole genome shotgun (WGS) entry which is preliminary data.</text>
</comment>
<dbReference type="Pfam" id="PF04874">
    <property type="entry name" value="Mak16"/>
    <property type="match status" value="1"/>
</dbReference>
<name>A0A2P6N4T1_9EUKA</name>
<protein>
    <recommendedName>
        <fullName evidence="4">Protein MAK16 homolog</fullName>
    </recommendedName>
</protein>
<comment type="similarity">
    <text evidence="2 4">Belongs to the MAK16 family.</text>
</comment>
<feature type="domain" description="Ribosomal eL28/Mak16" evidence="6">
    <location>
        <begin position="42"/>
        <end position="155"/>
    </location>
</feature>
<comment type="subcellular location">
    <subcellularLocation>
        <location evidence="1">Nucleus</location>
    </subcellularLocation>
</comment>
<feature type="region of interest" description="Disordered" evidence="5">
    <location>
        <begin position="243"/>
        <end position="337"/>
    </location>
</feature>
<evidence type="ECO:0000256" key="2">
    <source>
        <dbReference type="ARBA" id="ARBA00005514"/>
    </source>
</evidence>
<evidence type="ECO:0000313" key="8">
    <source>
        <dbReference type="Proteomes" id="UP000241769"/>
    </source>
</evidence>
<dbReference type="GO" id="GO:0030687">
    <property type="term" value="C:preribosome, large subunit precursor"/>
    <property type="evidence" value="ECO:0007669"/>
    <property type="project" value="TreeGrafter"/>
</dbReference>
<gene>
    <name evidence="7" type="ORF">PROFUN_13269</name>
</gene>
<dbReference type="Pfam" id="PF01778">
    <property type="entry name" value="Ribosomal_L28e"/>
    <property type="match status" value="1"/>
</dbReference>
<dbReference type="OrthoDB" id="10251342at2759"/>
<evidence type="ECO:0000259" key="6">
    <source>
        <dbReference type="Pfam" id="PF01778"/>
    </source>
</evidence>
<accession>A0A2P6N4T1</accession>
<feature type="compositionally biased region" description="Acidic residues" evidence="5">
    <location>
        <begin position="243"/>
        <end position="293"/>
    </location>
</feature>
<dbReference type="FunCoup" id="A0A2P6N4T1">
    <property type="interactions" value="642"/>
</dbReference>
<dbReference type="FunFam" id="3.30.390.110:FF:000001">
    <property type="entry name" value="Protein MAK16 homolog"/>
    <property type="match status" value="1"/>
</dbReference>
<dbReference type="GO" id="GO:0000470">
    <property type="term" value="P:maturation of LSU-rRNA"/>
    <property type="evidence" value="ECO:0007669"/>
    <property type="project" value="TreeGrafter"/>
</dbReference>
<evidence type="ECO:0000313" key="7">
    <source>
        <dbReference type="EMBL" id="PRP78957.1"/>
    </source>
</evidence>
<sequence>MFSSVWSLLPQGTISPLNGGEVEGHEARKVENSGSKMQSDDLIWSVIGNKGFCSFKVKIETTAFCKNEYNVTGLCNRTSCPLANSRYATVLEKDGVCYLYMKTIERAHTPAKLWERKKLSKNFTQALSQIDEALMYWPRPLKQKCKVRLAKIMQYLIRSRKLLKTERRELVGISRKIDRREKKREEKAETAARLEDKIRAELLARLKKGVTNEDEIVNIEGAFNKLMEEGEDEEKLMDVDLVGDDESDLEDDEEQEEGEEEEEEEEPYEEDEPIEEVEEPFIEYDSDLEDVEAESIVKKKGARPAPPAASKKKKKGEAEIEIEYEEPEGRQMQRNRR</sequence>
<proteinExistence type="inferred from homology"/>
<dbReference type="GO" id="GO:0000460">
    <property type="term" value="P:maturation of 5.8S rRNA"/>
    <property type="evidence" value="ECO:0007669"/>
    <property type="project" value="TreeGrafter"/>
</dbReference>
<keyword evidence="3 4" id="KW-0539">Nucleus</keyword>
<dbReference type="InterPro" id="IPR006958">
    <property type="entry name" value="Mak16"/>
</dbReference>
<organism evidence="7 8">
    <name type="scientific">Planoprotostelium fungivorum</name>
    <dbReference type="NCBI Taxonomy" id="1890364"/>
    <lineage>
        <taxon>Eukaryota</taxon>
        <taxon>Amoebozoa</taxon>
        <taxon>Evosea</taxon>
        <taxon>Variosea</taxon>
        <taxon>Cavosteliida</taxon>
        <taxon>Cavosteliaceae</taxon>
        <taxon>Planoprotostelium</taxon>
    </lineage>
</organism>
<dbReference type="InParanoid" id="A0A2P6N4T1"/>
<dbReference type="EMBL" id="MDYQ01000203">
    <property type="protein sequence ID" value="PRP78957.1"/>
    <property type="molecule type" value="Genomic_DNA"/>
</dbReference>
<dbReference type="PANTHER" id="PTHR23405">
    <property type="entry name" value="MAINTENANCE OF KILLER 16 MAK16 PROTEIN-RELATED"/>
    <property type="match status" value="1"/>
</dbReference>
<evidence type="ECO:0000256" key="4">
    <source>
        <dbReference type="PIRNR" id="PIRNR003352"/>
    </source>
</evidence>
<evidence type="ECO:0000256" key="3">
    <source>
        <dbReference type="ARBA" id="ARBA00023242"/>
    </source>
</evidence>
<keyword evidence="8" id="KW-1185">Reference proteome</keyword>